<accession>A0A485LD67</accession>
<dbReference type="Proteomes" id="UP000332933">
    <property type="component" value="Unassembled WGS sequence"/>
</dbReference>
<name>A0A485LD67_9STRA</name>
<protein>
    <submittedName>
        <fullName evidence="3">Aste57867_18991 protein</fullName>
    </submittedName>
</protein>
<reference evidence="3 4" key="1">
    <citation type="submission" date="2019-03" db="EMBL/GenBank/DDBJ databases">
        <authorList>
            <person name="Gaulin E."/>
            <person name="Dumas B."/>
        </authorList>
    </citation>
    <scope>NUCLEOTIDE SEQUENCE [LARGE SCALE GENOMIC DNA]</scope>
    <source>
        <strain evidence="3">CBS 568.67</strain>
    </source>
</reference>
<sequence>MTTPIAGILDLQARLQKLAPTLALQPMPKLALPTAKHGVKATHAIRGQDLLLALCATDEQRECVVELVEKHTPPTPEGDDEEAELSFTGAFDSKTNTFSLTKAVFLNERQQLVHRFVELMELQLEDPESATEVLELLLTENGHSAKDVHIAEECLTVAYALQTLLRAFPSIPLTIQGQEIAIDDTTDVVEVFGPLFAPKKAKKNADKKAAAPQKKRKQRS</sequence>
<organism evidence="3 4">
    <name type="scientific">Aphanomyces stellatus</name>
    <dbReference type="NCBI Taxonomy" id="120398"/>
    <lineage>
        <taxon>Eukaryota</taxon>
        <taxon>Sar</taxon>
        <taxon>Stramenopiles</taxon>
        <taxon>Oomycota</taxon>
        <taxon>Saprolegniomycetes</taxon>
        <taxon>Saprolegniales</taxon>
        <taxon>Verrucalvaceae</taxon>
        <taxon>Aphanomyces</taxon>
    </lineage>
</organism>
<evidence type="ECO:0000256" key="1">
    <source>
        <dbReference type="SAM" id="MobiDB-lite"/>
    </source>
</evidence>
<dbReference type="EMBL" id="CAADRA010006456">
    <property type="protein sequence ID" value="VFT95717.1"/>
    <property type="molecule type" value="Genomic_DNA"/>
</dbReference>
<dbReference type="EMBL" id="VJMH01006435">
    <property type="protein sequence ID" value="KAF0689572.1"/>
    <property type="molecule type" value="Genomic_DNA"/>
</dbReference>
<evidence type="ECO:0000313" key="3">
    <source>
        <dbReference type="EMBL" id="VFT95717.1"/>
    </source>
</evidence>
<keyword evidence="4" id="KW-1185">Reference proteome</keyword>
<gene>
    <name evidence="3" type="primary">Aste57867_18991</name>
    <name evidence="2" type="ORF">As57867_018927</name>
    <name evidence="3" type="ORF">ASTE57867_18991</name>
</gene>
<proteinExistence type="predicted"/>
<dbReference type="OrthoDB" id="70013at2759"/>
<evidence type="ECO:0000313" key="4">
    <source>
        <dbReference type="Proteomes" id="UP000332933"/>
    </source>
</evidence>
<evidence type="ECO:0000313" key="2">
    <source>
        <dbReference type="EMBL" id="KAF0689572.1"/>
    </source>
</evidence>
<reference evidence="2" key="2">
    <citation type="submission" date="2019-06" db="EMBL/GenBank/DDBJ databases">
        <title>Genomics analysis of Aphanomyces spp. identifies a new class of oomycete effector associated with host adaptation.</title>
        <authorList>
            <person name="Gaulin E."/>
        </authorList>
    </citation>
    <scope>NUCLEOTIDE SEQUENCE</scope>
    <source>
        <strain evidence="2">CBS 578.67</strain>
    </source>
</reference>
<feature type="region of interest" description="Disordered" evidence="1">
    <location>
        <begin position="200"/>
        <end position="220"/>
    </location>
</feature>
<dbReference type="AlphaFoldDB" id="A0A485LD67"/>